<dbReference type="RefSeq" id="WP_096427224.1">
    <property type="nucleotide sequence ID" value="NZ_AP015032.1"/>
</dbReference>
<sequence>MTAIAAVATLIPAPADIRASRQLAGLSQRESATLIHVSRRSWQCYEDGKAEIKLGLWELYLFKTGQLWVKPIALKDEKKPTRRQGRSANLKPFKAKNQQEQCQ</sequence>
<dbReference type="EMBL" id="AP015032">
    <property type="protein sequence ID" value="BAW27509.1"/>
    <property type="molecule type" value="Genomic_DNA"/>
</dbReference>
<keyword evidence="2" id="KW-0614">Plasmid</keyword>
<dbReference type="InterPro" id="IPR001387">
    <property type="entry name" value="Cro/C1-type_HTH"/>
</dbReference>
<dbReference type="InterPro" id="IPR010982">
    <property type="entry name" value="Lambda_DNA-bd_dom_sf"/>
</dbReference>
<evidence type="ECO:0000256" key="1">
    <source>
        <dbReference type="SAM" id="MobiDB-lite"/>
    </source>
</evidence>
<dbReference type="GO" id="GO:0003677">
    <property type="term" value="F:DNA binding"/>
    <property type="evidence" value="ECO:0007669"/>
    <property type="project" value="InterPro"/>
</dbReference>
<geneLocation type="plasmid" evidence="3">
    <name>pkf715c dna</name>
</geneLocation>
<proteinExistence type="predicted"/>
<dbReference type="Gene3D" id="1.10.260.40">
    <property type="entry name" value="lambda repressor-like DNA-binding domains"/>
    <property type="match status" value="1"/>
</dbReference>
<dbReference type="CDD" id="cd00093">
    <property type="entry name" value="HTH_XRE"/>
    <property type="match status" value="1"/>
</dbReference>
<organism evidence="2 3">
    <name type="scientific">Pseudomonas putida</name>
    <name type="common">Arthrobacter siderocapsulatus</name>
    <dbReference type="NCBI Taxonomy" id="303"/>
    <lineage>
        <taxon>Bacteria</taxon>
        <taxon>Pseudomonadati</taxon>
        <taxon>Pseudomonadota</taxon>
        <taxon>Gammaproteobacteria</taxon>
        <taxon>Pseudomonadales</taxon>
        <taxon>Pseudomonadaceae</taxon>
        <taxon>Pseudomonas</taxon>
    </lineage>
</organism>
<accession>A0A1L7NPV9</accession>
<dbReference type="Proteomes" id="UP000218731">
    <property type="component" value="Plasmid pKF715C"/>
</dbReference>
<protein>
    <recommendedName>
        <fullName evidence="4">XRE family transcriptional regulator</fullName>
    </recommendedName>
</protein>
<name>A0A1L7NPV9_PSEPU</name>
<evidence type="ECO:0000313" key="2">
    <source>
        <dbReference type="EMBL" id="BAW27509.1"/>
    </source>
</evidence>
<reference evidence="2 3" key="1">
    <citation type="submission" date="2015-11" db="EMBL/GenBank/DDBJ databases">
        <title>Complete genome sequencing of a biphenyl-degrading bacterium, Pseudomonas putida KF715 (=NBRC110667).</title>
        <authorList>
            <person name="Suenaga H."/>
            <person name="Fujihara N."/>
            <person name="Watanabe T."/>
            <person name="Hirose J."/>
            <person name="Kimura N."/>
            <person name="Yamazoe A."/>
            <person name="Hosoyama A."/>
            <person name="Shimodaira J."/>
            <person name="Furukawa K."/>
        </authorList>
    </citation>
    <scope>NUCLEOTIDE SEQUENCE [LARGE SCALE GENOMIC DNA]</scope>
    <source>
        <strain evidence="2 3">KF715</strain>
        <plasmid evidence="3">Plasmid pkf715c dna</plasmid>
    </source>
</reference>
<evidence type="ECO:0008006" key="4">
    <source>
        <dbReference type="Google" id="ProtNLM"/>
    </source>
</evidence>
<dbReference type="AlphaFoldDB" id="A0A1L7NPV9"/>
<evidence type="ECO:0000313" key="3">
    <source>
        <dbReference type="Proteomes" id="UP000218731"/>
    </source>
</evidence>
<dbReference type="SUPFAM" id="SSF47413">
    <property type="entry name" value="lambda repressor-like DNA-binding domains"/>
    <property type="match status" value="1"/>
</dbReference>
<gene>
    <name evidence="2" type="ORF">KF715C_pC760</name>
</gene>
<feature type="region of interest" description="Disordered" evidence="1">
    <location>
        <begin position="78"/>
        <end position="103"/>
    </location>
</feature>